<evidence type="ECO:0000259" key="1">
    <source>
        <dbReference type="Pfam" id="PF03781"/>
    </source>
</evidence>
<dbReference type="OrthoDB" id="9768004at2"/>
<dbReference type="PROSITE" id="PS51257">
    <property type="entry name" value="PROKAR_LIPOPROTEIN"/>
    <property type="match status" value="1"/>
</dbReference>
<dbReference type="Proteomes" id="UP000182771">
    <property type="component" value="Unassembled WGS sequence"/>
</dbReference>
<keyword evidence="3" id="KW-1185">Reference proteome</keyword>
<comment type="caution">
    <text evidence="2">The sequence shown here is derived from an EMBL/GenBank/DDBJ whole genome shotgun (WGS) entry which is preliminary data.</text>
</comment>
<evidence type="ECO:0000313" key="3">
    <source>
        <dbReference type="Proteomes" id="UP000182771"/>
    </source>
</evidence>
<sequence>MKKELFLFLLLFFGCNSPQKETIYTDMILVQGGSFYKTNNNGIGEQIVTISSFYIGRKEVTQELWIDIMGGNPSSNQGNKNWPVESVSYEDIQEFIKKLNERTGLNYRLPTNAEWEFVAKGGVNSHGYWNVKEREDFWKNEKLILPNPNEIGVYNMIEGVSEWVSDKYSEDYYERVNPQGPKVTFWSTKYCYRGKYGESEGTRVYRRTHFGAKDEAYPWLGFRLALSKE</sequence>
<dbReference type="InterPro" id="IPR005532">
    <property type="entry name" value="SUMF_dom"/>
</dbReference>
<dbReference type="EMBL" id="FNND01000010">
    <property type="protein sequence ID" value="SDX16336.1"/>
    <property type="molecule type" value="Genomic_DNA"/>
</dbReference>
<name>A0A1H2ZG39_9FLAO</name>
<dbReference type="InterPro" id="IPR016187">
    <property type="entry name" value="CTDL_fold"/>
</dbReference>
<feature type="domain" description="Sulfatase-modifying factor enzyme-like" evidence="1">
    <location>
        <begin position="25"/>
        <end position="225"/>
    </location>
</feature>
<dbReference type="Gene3D" id="3.90.1580.10">
    <property type="entry name" value="paralog of FGE (formylglycine-generating enzyme)"/>
    <property type="match status" value="1"/>
</dbReference>
<gene>
    <name evidence="2" type="ORF">SAMN05444420_11029</name>
</gene>
<dbReference type="InterPro" id="IPR042095">
    <property type="entry name" value="SUMF_sf"/>
</dbReference>
<reference evidence="2 3" key="1">
    <citation type="submission" date="2016-10" db="EMBL/GenBank/DDBJ databases">
        <authorList>
            <person name="Varghese N."/>
            <person name="Submissions S."/>
        </authorList>
    </citation>
    <scope>NUCLEOTIDE SEQUENCE [LARGE SCALE GENOMIC DNA]</scope>
    <source>
        <strain evidence="2 3">DSM 11449</strain>
    </source>
</reference>
<dbReference type="PANTHER" id="PTHR23150">
    <property type="entry name" value="SULFATASE MODIFYING FACTOR 1, 2"/>
    <property type="match status" value="1"/>
</dbReference>
<dbReference type="InterPro" id="IPR051043">
    <property type="entry name" value="Sulfatase_Mod_Factor_Kinase"/>
</dbReference>
<dbReference type="Pfam" id="PF03781">
    <property type="entry name" value="FGE-sulfatase"/>
    <property type="match status" value="1"/>
</dbReference>
<dbReference type="GeneID" id="85017208"/>
<dbReference type="AlphaFoldDB" id="A0A1H2ZG39"/>
<proteinExistence type="predicted"/>
<evidence type="ECO:0000313" key="2">
    <source>
        <dbReference type="EMBL" id="SDX16336.1"/>
    </source>
</evidence>
<dbReference type="RefSeq" id="WP_016421197.1">
    <property type="nucleotide sequence ID" value="NZ_FNND01000010.1"/>
</dbReference>
<organism evidence="2 3">
    <name type="scientific">Capnocytophaga granulosa</name>
    <dbReference type="NCBI Taxonomy" id="45242"/>
    <lineage>
        <taxon>Bacteria</taxon>
        <taxon>Pseudomonadati</taxon>
        <taxon>Bacteroidota</taxon>
        <taxon>Flavobacteriia</taxon>
        <taxon>Flavobacteriales</taxon>
        <taxon>Flavobacteriaceae</taxon>
        <taxon>Capnocytophaga</taxon>
    </lineage>
</organism>
<accession>A0A1H2ZG39</accession>
<dbReference type="SUPFAM" id="SSF56436">
    <property type="entry name" value="C-type lectin-like"/>
    <property type="match status" value="1"/>
</dbReference>
<dbReference type="PANTHER" id="PTHR23150:SF19">
    <property type="entry name" value="FORMYLGLYCINE-GENERATING ENZYME"/>
    <property type="match status" value="1"/>
</dbReference>
<dbReference type="GO" id="GO:0120147">
    <property type="term" value="F:formylglycine-generating oxidase activity"/>
    <property type="evidence" value="ECO:0007669"/>
    <property type="project" value="TreeGrafter"/>
</dbReference>
<protein>
    <submittedName>
        <fullName evidence="2">Formylglycine-generating enzyme, required for sulfatase activity, contains SUMF1/FGE domain</fullName>
    </submittedName>
</protein>